<comment type="caution">
    <text evidence="13">The sequence shown here is derived from an EMBL/GenBank/DDBJ whole genome shotgun (WGS) entry which is preliminary data.</text>
</comment>
<evidence type="ECO:0000256" key="12">
    <source>
        <dbReference type="SAM" id="Phobius"/>
    </source>
</evidence>
<dbReference type="PANTHER" id="PTHR43141:SF5">
    <property type="entry name" value="CYTOCHROME BD-I UBIQUINOL OXIDASE SUBUNIT 2"/>
    <property type="match status" value="1"/>
</dbReference>
<keyword evidence="7" id="KW-0479">Metal-binding</keyword>
<keyword evidence="9 12" id="KW-1133">Transmembrane helix</keyword>
<evidence type="ECO:0000256" key="5">
    <source>
        <dbReference type="ARBA" id="ARBA00022617"/>
    </source>
</evidence>
<evidence type="ECO:0000313" key="14">
    <source>
        <dbReference type="Proteomes" id="UP000235731"/>
    </source>
</evidence>
<dbReference type="PANTHER" id="PTHR43141">
    <property type="entry name" value="CYTOCHROME BD2 SUBUNIT II"/>
    <property type="match status" value="1"/>
</dbReference>
<proteinExistence type="inferred from homology"/>
<feature type="transmembrane region" description="Helical" evidence="12">
    <location>
        <begin position="161"/>
        <end position="185"/>
    </location>
</feature>
<dbReference type="Proteomes" id="UP000235731">
    <property type="component" value="Unassembled WGS sequence"/>
</dbReference>
<keyword evidence="11 12" id="KW-0472">Membrane</keyword>
<evidence type="ECO:0000256" key="3">
    <source>
        <dbReference type="ARBA" id="ARBA00022448"/>
    </source>
</evidence>
<keyword evidence="5" id="KW-0349">Heme</keyword>
<dbReference type="GO" id="GO:0016682">
    <property type="term" value="F:oxidoreductase activity, acting on diphenols and related substances as donors, oxygen as acceptor"/>
    <property type="evidence" value="ECO:0007669"/>
    <property type="project" value="TreeGrafter"/>
</dbReference>
<dbReference type="Pfam" id="PF02322">
    <property type="entry name" value="Cyt_bd_oxida_II"/>
    <property type="match status" value="1"/>
</dbReference>
<feature type="non-terminal residue" evidence="13">
    <location>
        <position position="190"/>
    </location>
</feature>
<comment type="subcellular location">
    <subcellularLocation>
        <location evidence="1">Cell membrane</location>
        <topology evidence="1">Multi-pass membrane protein</topology>
    </subcellularLocation>
</comment>
<name>A0A2N7PLB9_9BACT</name>
<protein>
    <submittedName>
        <fullName evidence="13">Cytochrome d ubiquinol oxidase subunit II</fullName>
    </submittedName>
</protein>
<accession>A0A2N7PLB9</accession>
<keyword evidence="3" id="KW-0813">Transport</keyword>
<evidence type="ECO:0000256" key="10">
    <source>
        <dbReference type="ARBA" id="ARBA00023004"/>
    </source>
</evidence>
<evidence type="ECO:0000256" key="8">
    <source>
        <dbReference type="ARBA" id="ARBA00022982"/>
    </source>
</evidence>
<comment type="similarity">
    <text evidence="2">Belongs to the cytochrome ubiquinol oxidase subunit 2 family.</text>
</comment>
<keyword evidence="4" id="KW-1003">Cell membrane</keyword>
<dbReference type="GO" id="GO:0009055">
    <property type="term" value="F:electron transfer activity"/>
    <property type="evidence" value="ECO:0007669"/>
    <property type="project" value="TreeGrafter"/>
</dbReference>
<evidence type="ECO:0000256" key="7">
    <source>
        <dbReference type="ARBA" id="ARBA00022723"/>
    </source>
</evidence>
<evidence type="ECO:0000256" key="6">
    <source>
        <dbReference type="ARBA" id="ARBA00022692"/>
    </source>
</evidence>
<reference evidence="13 14" key="1">
    <citation type="submission" date="2018-01" db="EMBL/GenBank/DDBJ databases">
        <title>Metagenomic assembled genomes from two thermal pools in the Uzon Caldera, Kamchatka, Russia.</title>
        <authorList>
            <person name="Wilkins L."/>
            <person name="Ettinger C."/>
        </authorList>
    </citation>
    <scope>NUCLEOTIDE SEQUENCE [LARGE SCALE GENOMIC DNA]</scope>
    <source>
        <strain evidence="13">ZAV-15</strain>
    </source>
</reference>
<evidence type="ECO:0000256" key="11">
    <source>
        <dbReference type="ARBA" id="ARBA00023136"/>
    </source>
</evidence>
<organism evidence="13 14">
    <name type="scientific">Caldimicrobium thiodismutans</name>
    <dbReference type="NCBI Taxonomy" id="1653476"/>
    <lineage>
        <taxon>Bacteria</taxon>
        <taxon>Pseudomonadati</taxon>
        <taxon>Thermodesulfobacteriota</taxon>
        <taxon>Thermodesulfobacteria</taxon>
        <taxon>Thermodesulfobacteriales</taxon>
        <taxon>Thermodesulfobacteriaceae</taxon>
        <taxon>Caldimicrobium</taxon>
    </lineage>
</organism>
<dbReference type="GO" id="GO:0005886">
    <property type="term" value="C:plasma membrane"/>
    <property type="evidence" value="ECO:0007669"/>
    <property type="project" value="UniProtKB-SubCell"/>
</dbReference>
<keyword evidence="6 12" id="KW-0812">Transmembrane</keyword>
<dbReference type="NCBIfam" id="TIGR00203">
    <property type="entry name" value="cydB"/>
    <property type="match status" value="1"/>
</dbReference>
<dbReference type="EMBL" id="PNIE01000008">
    <property type="protein sequence ID" value="PMP64419.1"/>
    <property type="molecule type" value="Genomic_DNA"/>
</dbReference>
<evidence type="ECO:0000256" key="1">
    <source>
        <dbReference type="ARBA" id="ARBA00004651"/>
    </source>
</evidence>
<evidence type="ECO:0000256" key="9">
    <source>
        <dbReference type="ARBA" id="ARBA00022989"/>
    </source>
</evidence>
<dbReference type="InterPro" id="IPR003317">
    <property type="entry name" value="Cyt-d_oxidase_su2"/>
</dbReference>
<evidence type="ECO:0000256" key="2">
    <source>
        <dbReference type="ARBA" id="ARBA00007543"/>
    </source>
</evidence>
<dbReference type="GO" id="GO:0046872">
    <property type="term" value="F:metal ion binding"/>
    <property type="evidence" value="ECO:0007669"/>
    <property type="project" value="UniProtKB-KW"/>
</dbReference>
<evidence type="ECO:0000313" key="13">
    <source>
        <dbReference type="EMBL" id="PMP64419.1"/>
    </source>
</evidence>
<dbReference type="AlphaFoldDB" id="A0A2N7PLB9"/>
<dbReference type="GO" id="GO:0019646">
    <property type="term" value="P:aerobic electron transport chain"/>
    <property type="evidence" value="ECO:0007669"/>
    <property type="project" value="TreeGrafter"/>
</dbReference>
<sequence>MEMNIFQIIWFVLWGVLWAVYFALDGFDLGAGSLLYFLGKNEKERRIIYQAIGPFWDGNEVWLITAGGATFAAFPTAYAVMFSALYTPLLLLLFSLIIRGVAVEYRNKHESQTWRSFWDFLFFLGSLVPALLLGVAFANIFKGVPIDEKGLLQTNLFGLLNPYGLLGGLLFVFCFATHGALWVAFKTPSP</sequence>
<evidence type="ECO:0000256" key="4">
    <source>
        <dbReference type="ARBA" id="ARBA00022475"/>
    </source>
</evidence>
<keyword evidence="8" id="KW-0249">Electron transport</keyword>
<feature type="transmembrane region" description="Helical" evidence="12">
    <location>
        <begin position="117"/>
        <end position="141"/>
    </location>
</feature>
<gene>
    <name evidence="13" type="primary">cydB</name>
    <name evidence="13" type="ORF">C0197_00500</name>
</gene>
<feature type="transmembrane region" description="Helical" evidence="12">
    <location>
        <begin position="85"/>
        <end position="105"/>
    </location>
</feature>
<dbReference type="GO" id="GO:0070069">
    <property type="term" value="C:cytochrome complex"/>
    <property type="evidence" value="ECO:0007669"/>
    <property type="project" value="TreeGrafter"/>
</dbReference>
<feature type="transmembrane region" description="Helical" evidence="12">
    <location>
        <begin position="6"/>
        <end position="39"/>
    </location>
</feature>
<keyword evidence="10" id="KW-0408">Iron</keyword>